<dbReference type="Proteomes" id="UP000490922">
    <property type="component" value="Unassembled WGS sequence"/>
</dbReference>
<dbReference type="PANTHER" id="PTHR45825">
    <property type="entry name" value="GRANULE-BOUND STARCH SYNTHASE 1, CHLOROPLASTIC/AMYLOPLASTIC"/>
    <property type="match status" value="1"/>
</dbReference>
<comment type="pathway">
    <text evidence="3 8">Glycan biosynthesis; glycogen biosynthesis.</text>
</comment>
<feature type="domain" description="Starch synthase catalytic" evidence="10">
    <location>
        <begin position="3"/>
        <end position="232"/>
    </location>
</feature>
<dbReference type="GO" id="GO:0009011">
    <property type="term" value="F:alpha-1,4-glucan glucosyltransferase (ADP-glucose donor) activity"/>
    <property type="evidence" value="ECO:0007669"/>
    <property type="project" value="UniProtKB-UniRule"/>
</dbReference>
<evidence type="ECO:0000256" key="6">
    <source>
        <dbReference type="ARBA" id="ARBA00022679"/>
    </source>
</evidence>
<dbReference type="OrthoDB" id="9808590at2"/>
<dbReference type="InterPro" id="IPR001296">
    <property type="entry name" value="Glyco_trans_1"/>
</dbReference>
<feature type="domain" description="Glycosyl transferase family 1" evidence="9">
    <location>
        <begin position="280"/>
        <end position="434"/>
    </location>
</feature>
<accession>A0A7J5ADL9</accession>
<keyword evidence="12" id="KW-1185">Reference proteome</keyword>
<dbReference type="NCBIfam" id="TIGR02095">
    <property type="entry name" value="glgA"/>
    <property type="match status" value="1"/>
</dbReference>
<evidence type="ECO:0000256" key="1">
    <source>
        <dbReference type="ARBA" id="ARBA00001478"/>
    </source>
</evidence>
<dbReference type="Pfam" id="PF08323">
    <property type="entry name" value="Glyco_transf_5"/>
    <property type="match status" value="1"/>
</dbReference>
<comment type="catalytic activity">
    <reaction evidence="1 8">
        <text>[(1-&gt;4)-alpha-D-glucosyl](n) + ADP-alpha-D-glucose = [(1-&gt;4)-alpha-D-glucosyl](n+1) + ADP + H(+)</text>
        <dbReference type="Rhea" id="RHEA:18189"/>
        <dbReference type="Rhea" id="RHEA-COMP:9584"/>
        <dbReference type="Rhea" id="RHEA-COMP:9587"/>
        <dbReference type="ChEBI" id="CHEBI:15378"/>
        <dbReference type="ChEBI" id="CHEBI:15444"/>
        <dbReference type="ChEBI" id="CHEBI:57498"/>
        <dbReference type="ChEBI" id="CHEBI:456216"/>
        <dbReference type="EC" id="2.4.1.21"/>
    </reaction>
</comment>
<evidence type="ECO:0000313" key="12">
    <source>
        <dbReference type="Proteomes" id="UP000490922"/>
    </source>
</evidence>
<comment type="similarity">
    <text evidence="4 8">Belongs to the glycosyltransferase 1 family. Bacterial/plant glycogen synthase subfamily.</text>
</comment>
<dbReference type="SUPFAM" id="SSF53756">
    <property type="entry name" value="UDP-Glycosyltransferase/glycogen phosphorylase"/>
    <property type="match status" value="1"/>
</dbReference>
<proteinExistence type="inferred from homology"/>
<sequence>MEIFHISAECYPVAKLGDLADGIGSLCKNQRLLGHQIKVIIPFYDNEFAKENIYEEIYSGELHLGWFHFTYTILKAKTNTLGFELFQIAIPELFDRPNIYSYEDDTERFVSFQIAFLDWISKTYQKPDIIHCHEHHTGLIPFMVKHCFSFFDLKDTPTVLSIYNTKHQGAFSSDKLNYLPTFDQSKIGLLEWNGMINPLASAIRCVWKITTISPSYLDDICSNISGLENLLHYEKQKATGILNGIDTNIWNPKIDSLLVENYSSENFKEGKQINKEYICEQFNLDVSKPLFVFIGDLTPEKGADILPEICSVLLNEHSKEINILILGKGNAVLEKSLQSLKNFYTGYYNSTMGYNEELEHLVFAAADFLLMPSRIEPCGTNQMIALLYGTIPIVRRTGGLKDSVLDVGDGGFGICHDQTSIFDVNHSIKRAIKLYHDAPELDTIRKIGMKKDHSWENVTKKYIKIYESLTT</sequence>
<dbReference type="EC" id="2.4.1.21" evidence="8"/>
<dbReference type="InterPro" id="IPR011835">
    <property type="entry name" value="GS/SS"/>
</dbReference>
<dbReference type="GO" id="GO:0004373">
    <property type="term" value="F:alpha-1,4-glucan glucosyltransferase (UDP-glucose donor) activity"/>
    <property type="evidence" value="ECO:0007669"/>
    <property type="project" value="InterPro"/>
</dbReference>
<organism evidence="11 12">
    <name type="scientific">Flavobacterium luteum</name>
    <dbReference type="NCBI Taxonomy" id="2026654"/>
    <lineage>
        <taxon>Bacteria</taxon>
        <taxon>Pseudomonadati</taxon>
        <taxon>Bacteroidota</taxon>
        <taxon>Flavobacteriia</taxon>
        <taxon>Flavobacteriales</taxon>
        <taxon>Flavobacteriaceae</taxon>
        <taxon>Flavobacterium</taxon>
    </lineage>
</organism>
<keyword evidence="7 8" id="KW-0320">Glycogen biosynthesis</keyword>
<comment type="caution">
    <text evidence="11">The sequence shown here is derived from an EMBL/GenBank/DDBJ whole genome shotgun (WGS) entry which is preliminary data.</text>
</comment>
<dbReference type="EMBL" id="WAEM01000005">
    <property type="protein sequence ID" value="KAB1155573.1"/>
    <property type="molecule type" value="Genomic_DNA"/>
</dbReference>
<feature type="binding site" evidence="8">
    <location>
        <position position="15"/>
    </location>
    <ligand>
        <name>ADP-alpha-D-glucose</name>
        <dbReference type="ChEBI" id="CHEBI:57498"/>
    </ligand>
</feature>
<dbReference type="PANTHER" id="PTHR45825:SF11">
    <property type="entry name" value="ALPHA AMYLASE DOMAIN-CONTAINING PROTEIN"/>
    <property type="match status" value="1"/>
</dbReference>
<dbReference type="InterPro" id="IPR013534">
    <property type="entry name" value="Starch_synth_cat_dom"/>
</dbReference>
<dbReference type="Gene3D" id="3.40.50.2000">
    <property type="entry name" value="Glycogen Phosphorylase B"/>
    <property type="match status" value="2"/>
</dbReference>
<name>A0A7J5ADL9_9FLAO</name>
<reference evidence="11 12" key="1">
    <citation type="submission" date="2019-09" db="EMBL/GenBank/DDBJ databases">
        <title>Flavobacterium sp. nov., isolated from glacier ice.</title>
        <authorList>
            <person name="Liu Q."/>
        </authorList>
    </citation>
    <scope>NUCLEOTIDE SEQUENCE [LARGE SCALE GENOMIC DNA]</scope>
    <source>
        <strain evidence="11 12">NBRC 112527</strain>
    </source>
</reference>
<gene>
    <name evidence="8" type="primary">glgA</name>
    <name evidence="11" type="ORF">F6464_10685</name>
</gene>
<dbReference type="RefSeq" id="WP_151107800.1">
    <property type="nucleotide sequence ID" value="NZ_WAEM01000005.1"/>
</dbReference>
<dbReference type="HAMAP" id="MF_00484">
    <property type="entry name" value="Glycogen_synth"/>
    <property type="match status" value="1"/>
</dbReference>
<dbReference type="CDD" id="cd03791">
    <property type="entry name" value="GT5_Glycogen_synthase_DULL1-like"/>
    <property type="match status" value="1"/>
</dbReference>
<evidence type="ECO:0000259" key="10">
    <source>
        <dbReference type="Pfam" id="PF08323"/>
    </source>
</evidence>
<dbReference type="Pfam" id="PF00534">
    <property type="entry name" value="Glycos_transf_1"/>
    <property type="match status" value="1"/>
</dbReference>
<evidence type="ECO:0000256" key="5">
    <source>
        <dbReference type="ARBA" id="ARBA00022676"/>
    </source>
</evidence>
<keyword evidence="6 8" id="KW-0808">Transferase</keyword>
<evidence type="ECO:0000256" key="2">
    <source>
        <dbReference type="ARBA" id="ARBA00002764"/>
    </source>
</evidence>
<evidence type="ECO:0000256" key="3">
    <source>
        <dbReference type="ARBA" id="ARBA00004964"/>
    </source>
</evidence>
<protein>
    <recommendedName>
        <fullName evidence="8">Glycogen synthase</fullName>
        <ecNumber evidence="8">2.4.1.21</ecNumber>
    </recommendedName>
    <alternativeName>
        <fullName evidence="8">Starch [bacterial glycogen] synthase</fullName>
    </alternativeName>
</protein>
<dbReference type="GO" id="GO:0005978">
    <property type="term" value="P:glycogen biosynthetic process"/>
    <property type="evidence" value="ECO:0007669"/>
    <property type="project" value="UniProtKB-UniRule"/>
</dbReference>
<dbReference type="AlphaFoldDB" id="A0A7J5ADL9"/>
<evidence type="ECO:0000259" key="9">
    <source>
        <dbReference type="Pfam" id="PF00534"/>
    </source>
</evidence>
<evidence type="ECO:0000256" key="4">
    <source>
        <dbReference type="ARBA" id="ARBA00010281"/>
    </source>
</evidence>
<evidence type="ECO:0000256" key="7">
    <source>
        <dbReference type="ARBA" id="ARBA00023056"/>
    </source>
</evidence>
<evidence type="ECO:0000313" key="11">
    <source>
        <dbReference type="EMBL" id="KAB1155573.1"/>
    </source>
</evidence>
<evidence type="ECO:0000256" key="8">
    <source>
        <dbReference type="HAMAP-Rule" id="MF_00484"/>
    </source>
</evidence>
<dbReference type="UniPathway" id="UPA00164"/>
<comment type="function">
    <text evidence="2 8">Synthesizes alpha-1,4-glucan chains using ADP-glucose.</text>
</comment>
<keyword evidence="5 8" id="KW-0328">Glycosyltransferase</keyword>